<evidence type="ECO:0000313" key="2">
    <source>
        <dbReference type="Proteomes" id="UP001156141"/>
    </source>
</evidence>
<keyword evidence="2" id="KW-1185">Reference proteome</keyword>
<evidence type="ECO:0008006" key="3">
    <source>
        <dbReference type="Google" id="ProtNLM"/>
    </source>
</evidence>
<comment type="caution">
    <text evidence="1">The sequence shown here is derived from an EMBL/GenBank/DDBJ whole genome shotgun (WGS) entry which is preliminary data.</text>
</comment>
<gene>
    <name evidence="1" type="ORF">MKW35_15995</name>
</gene>
<sequence>MKYLYILIISFSLLSCENNDDNTITDPGGFSKFYINNQSDSNLKLEFTLSDDYSNKQESEIIQSKGSKMIFEGGVIGLSPKPNEVFNEFKFYTTDPNTETLILTISPILNSDWTIIDNLNTPKNFDLFELRITNENLK</sequence>
<name>A0ABS9RMG2_9FLAO</name>
<dbReference type="RefSeq" id="WP_240575479.1">
    <property type="nucleotide sequence ID" value="NZ_CP136709.1"/>
</dbReference>
<proteinExistence type="predicted"/>
<accession>A0ABS9RMG2</accession>
<evidence type="ECO:0000313" key="1">
    <source>
        <dbReference type="EMBL" id="MCH4554131.1"/>
    </source>
</evidence>
<dbReference type="Proteomes" id="UP001156141">
    <property type="component" value="Unassembled WGS sequence"/>
</dbReference>
<protein>
    <recommendedName>
        <fullName evidence="3">Lipoprotein</fullName>
    </recommendedName>
</protein>
<dbReference type="PROSITE" id="PS51257">
    <property type="entry name" value="PROKAR_LIPOPROTEIN"/>
    <property type="match status" value="1"/>
</dbReference>
<reference evidence="1" key="1">
    <citation type="submission" date="2022-02" db="EMBL/GenBank/DDBJ databases">
        <title>Aestuariibaculum sp., a marine bacterium isolated from sediment in Guangxi.</title>
        <authorList>
            <person name="Ying J."/>
        </authorList>
    </citation>
    <scope>NUCLEOTIDE SEQUENCE</scope>
    <source>
        <strain evidence="1">L182</strain>
    </source>
</reference>
<dbReference type="EMBL" id="JAKVQD010000012">
    <property type="protein sequence ID" value="MCH4554131.1"/>
    <property type="molecule type" value="Genomic_DNA"/>
</dbReference>
<organism evidence="1 2">
    <name type="scientific">Aestuariibaculum lutulentum</name>
    <dbReference type="NCBI Taxonomy" id="2920935"/>
    <lineage>
        <taxon>Bacteria</taxon>
        <taxon>Pseudomonadati</taxon>
        <taxon>Bacteroidota</taxon>
        <taxon>Flavobacteriia</taxon>
        <taxon>Flavobacteriales</taxon>
        <taxon>Flavobacteriaceae</taxon>
    </lineage>
</organism>